<feature type="transmembrane region" description="Helical" evidence="1">
    <location>
        <begin position="207"/>
        <end position="229"/>
    </location>
</feature>
<dbReference type="EMBL" id="BAABHA010000002">
    <property type="protein sequence ID" value="GAA4374761.1"/>
    <property type="molecule type" value="Genomic_DNA"/>
</dbReference>
<protein>
    <submittedName>
        <fullName evidence="3">Acyltransferase</fullName>
    </submittedName>
</protein>
<reference evidence="4" key="1">
    <citation type="journal article" date="2019" name="Int. J. Syst. Evol. Microbiol.">
        <title>The Global Catalogue of Microorganisms (GCM) 10K type strain sequencing project: providing services to taxonomists for standard genome sequencing and annotation.</title>
        <authorList>
            <consortium name="The Broad Institute Genomics Platform"/>
            <consortium name="The Broad Institute Genome Sequencing Center for Infectious Disease"/>
            <person name="Wu L."/>
            <person name="Ma J."/>
        </authorList>
    </citation>
    <scope>NUCLEOTIDE SEQUENCE [LARGE SCALE GENOMIC DNA]</scope>
    <source>
        <strain evidence="4">JCM 17924</strain>
    </source>
</reference>
<feature type="transmembrane region" description="Helical" evidence="1">
    <location>
        <begin position="53"/>
        <end position="77"/>
    </location>
</feature>
<evidence type="ECO:0000259" key="2">
    <source>
        <dbReference type="Pfam" id="PF01757"/>
    </source>
</evidence>
<gene>
    <name evidence="3" type="ORF">GCM10023186_06530</name>
</gene>
<feature type="transmembrane region" description="Helical" evidence="1">
    <location>
        <begin position="241"/>
        <end position="264"/>
    </location>
</feature>
<dbReference type="PANTHER" id="PTHR23028">
    <property type="entry name" value="ACETYLTRANSFERASE"/>
    <property type="match status" value="1"/>
</dbReference>
<evidence type="ECO:0000256" key="1">
    <source>
        <dbReference type="SAM" id="Phobius"/>
    </source>
</evidence>
<keyword evidence="4" id="KW-1185">Reference proteome</keyword>
<dbReference type="Pfam" id="PF01757">
    <property type="entry name" value="Acyl_transf_3"/>
    <property type="match status" value="1"/>
</dbReference>
<evidence type="ECO:0000313" key="4">
    <source>
        <dbReference type="Proteomes" id="UP001500454"/>
    </source>
</evidence>
<dbReference type="Proteomes" id="UP001500454">
    <property type="component" value="Unassembled WGS sequence"/>
</dbReference>
<feature type="domain" description="Acyltransferase 3" evidence="2">
    <location>
        <begin position="18"/>
        <end position="352"/>
    </location>
</feature>
<keyword evidence="1" id="KW-0472">Membrane</keyword>
<feature type="transmembrane region" description="Helical" evidence="1">
    <location>
        <begin position="174"/>
        <end position="195"/>
    </location>
</feature>
<sequence>MVSAPAPRLLTAPTYLPALTGIRAVAAYLVYLHHFNPFPPDSGHGLVRLLHRVAVELHVGVPVFFVLSGFLITLRYYGTQQPAGRWWGRYLRNRAARIYPLYFLLTCLSFAALYRAQHRFDLSVWWYNVTFLRGFFDEYKFTGIRQGWTLTVEECFYLLAPLVFAVVQRQRRALWLLPVLLLGAGLALVLVLGPLRYHGLFGNTPFMLLYTFFGRSTEFFVGIQLALWYRNGQLRVPAMRLTYTAAGALGAAAVVAGLVALQGAPYSYGQHHPLGIVLNNVVLPGALAVGFAGLLTEETGFRRFLRTAPMQVLGKSSYAFYLVHLGFAQETVQNRLTSHQLGQFVALNVLAVGLYYGLEQPLQRRLRAPAAP</sequence>
<keyword evidence="3" id="KW-0012">Acyltransferase</keyword>
<feature type="transmembrane region" description="Helical" evidence="1">
    <location>
        <begin position="12"/>
        <end position="33"/>
    </location>
</feature>
<feature type="transmembrane region" description="Helical" evidence="1">
    <location>
        <begin position="98"/>
        <end position="116"/>
    </location>
</feature>
<dbReference type="InterPro" id="IPR050879">
    <property type="entry name" value="Acyltransferase_3"/>
</dbReference>
<dbReference type="RefSeq" id="WP_345221362.1">
    <property type="nucleotide sequence ID" value="NZ_BAABHA010000002.1"/>
</dbReference>
<proteinExistence type="predicted"/>
<dbReference type="InterPro" id="IPR002656">
    <property type="entry name" value="Acyl_transf_3_dom"/>
</dbReference>
<keyword evidence="1" id="KW-0812">Transmembrane</keyword>
<name>A0ABP8IV07_9BACT</name>
<feature type="transmembrane region" description="Helical" evidence="1">
    <location>
        <begin position="276"/>
        <end position="296"/>
    </location>
</feature>
<accession>A0ABP8IV07</accession>
<organism evidence="3 4">
    <name type="scientific">Hymenobacter koreensis</name>
    <dbReference type="NCBI Taxonomy" id="1084523"/>
    <lineage>
        <taxon>Bacteria</taxon>
        <taxon>Pseudomonadati</taxon>
        <taxon>Bacteroidota</taxon>
        <taxon>Cytophagia</taxon>
        <taxon>Cytophagales</taxon>
        <taxon>Hymenobacteraceae</taxon>
        <taxon>Hymenobacter</taxon>
    </lineage>
</organism>
<comment type="caution">
    <text evidence="3">The sequence shown here is derived from an EMBL/GenBank/DDBJ whole genome shotgun (WGS) entry which is preliminary data.</text>
</comment>
<feature type="transmembrane region" description="Helical" evidence="1">
    <location>
        <begin position="147"/>
        <end position="167"/>
    </location>
</feature>
<dbReference type="GO" id="GO:0016746">
    <property type="term" value="F:acyltransferase activity"/>
    <property type="evidence" value="ECO:0007669"/>
    <property type="project" value="UniProtKB-KW"/>
</dbReference>
<dbReference type="PANTHER" id="PTHR23028:SF53">
    <property type="entry name" value="ACYL_TRANSF_3 DOMAIN-CONTAINING PROTEIN"/>
    <property type="match status" value="1"/>
</dbReference>
<keyword evidence="1" id="KW-1133">Transmembrane helix</keyword>
<keyword evidence="3" id="KW-0808">Transferase</keyword>
<evidence type="ECO:0000313" key="3">
    <source>
        <dbReference type="EMBL" id="GAA4374761.1"/>
    </source>
</evidence>